<reference evidence="1" key="1">
    <citation type="journal article" date="2023" name="G3 (Bethesda)">
        <title>A reference genome for the long-term kleptoplast-retaining sea slug Elysia crispata morphotype clarki.</title>
        <authorList>
            <person name="Eastman K.E."/>
            <person name="Pendleton A.L."/>
            <person name="Shaikh M.A."/>
            <person name="Suttiyut T."/>
            <person name="Ogas R."/>
            <person name="Tomko P."/>
            <person name="Gavelis G."/>
            <person name="Widhalm J.R."/>
            <person name="Wisecaver J.H."/>
        </authorList>
    </citation>
    <scope>NUCLEOTIDE SEQUENCE</scope>
    <source>
        <strain evidence="1">ECLA1</strain>
    </source>
</reference>
<accession>A0AAE1DDF9</accession>
<name>A0AAE1DDF9_9GAST</name>
<dbReference type="EMBL" id="JAWDGP010004318">
    <property type="protein sequence ID" value="KAK3765343.1"/>
    <property type="molecule type" value="Genomic_DNA"/>
</dbReference>
<proteinExistence type="predicted"/>
<keyword evidence="2" id="KW-1185">Reference proteome</keyword>
<protein>
    <submittedName>
        <fullName evidence="1">Uncharacterized protein</fullName>
    </submittedName>
</protein>
<dbReference type="Proteomes" id="UP001283361">
    <property type="component" value="Unassembled WGS sequence"/>
</dbReference>
<gene>
    <name evidence="1" type="ORF">RRG08_065099</name>
</gene>
<organism evidence="1 2">
    <name type="scientific">Elysia crispata</name>
    <name type="common">lettuce slug</name>
    <dbReference type="NCBI Taxonomy" id="231223"/>
    <lineage>
        <taxon>Eukaryota</taxon>
        <taxon>Metazoa</taxon>
        <taxon>Spiralia</taxon>
        <taxon>Lophotrochozoa</taxon>
        <taxon>Mollusca</taxon>
        <taxon>Gastropoda</taxon>
        <taxon>Heterobranchia</taxon>
        <taxon>Euthyneura</taxon>
        <taxon>Panpulmonata</taxon>
        <taxon>Sacoglossa</taxon>
        <taxon>Placobranchoidea</taxon>
        <taxon>Plakobranchidae</taxon>
        <taxon>Elysia</taxon>
    </lineage>
</organism>
<comment type="caution">
    <text evidence="1">The sequence shown here is derived from an EMBL/GenBank/DDBJ whole genome shotgun (WGS) entry which is preliminary data.</text>
</comment>
<dbReference type="AlphaFoldDB" id="A0AAE1DDF9"/>
<evidence type="ECO:0000313" key="2">
    <source>
        <dbReference type="Proteomes" id="UP001283361"/>
    </source>
</evidence>
<sequence length="79" mass="8720">MIAGLESKLMKCQSGHKDGHATVCHRCSPPEYLYTVEMASVRPWCDLFQPDALGLGEQMMDCVHSRLFMPHVGGVPSSN</sequence>
<evidence type="ECO:0000313" key="1">
    <source>
        <dbReference type="EMBL" id="KAK3765343.1"/>
    </source>
</evidence>